<dbReference type="RefSeq" id="WP_271167915.1">
    <property type="nucleotide sequence ID" value="NZ_BSFI01000007.1"/>
</dbReference>
<feature type="transmembrane region" description="Helical" evidence="1">
    <location>
        <begin position="185"/>
        <end position="204"/>
    </location>
</feature>
<reference evidence="2" key="2">
    <citation type="submission" date="2023-01" db="EMBL/GenBank/DDBJ databases">
        <authorList>
            <person name="Sun Q."/>
            <person name="Evtushenko L."/>
        </authorList>
    </citation>
    <scope>NUCLEOTIDE SEQUENCE</scope>
    <source>
        <strain evidence="2">VKM B-2347</strain>
    </source>
</reference>
<feature type="transmembrane region" description="Helical" evidence="1">
    <location>
        <begin position="146"/>
        <end position="165"/>
    </location>
</feature>
<evidence type="ECO:0000313" key="2">
    <source>
        <dbReference type="EMBL" id="GLK67661.1"/>
    </source>
</evidence>
<accession>A0A9W6MV98</accession>
<evidence type="ECO:0000256" key="1">
    <source>
        <dbReference type="SAM" id="Phobius"/>
    </source>
</evidence>
<evidence type="ECO:0000313" key="3">
    <source>
        <dbReference type="Proteomes" id="UP001143372"/>
    </source>
</evidence>
<feature type="transmembrane region" description="Helical" evidence="1">
    <location>
        <begin position="76"/>
        <end position="95"/>
    </location>
</feature>
<gene>
    <name evidence="2" type="ORF">GCM10008179_12990</name>
</gene>
<keyword evidence="1" id="KW-0812">Transmembrane</keyword>
<feature type="transmembrane region" description="Helical" evidence="1">
    <location>
        <begin position="115"/>
        <end position="139"/>
    </location>
</feature>
<dbReference type="AlphaFoldDB" id="A0A9W6MV98"/>
<feature type="transmembrane region" description="Helical" evidence="1">
    <location>
        <begin position="45"/>
        <end position="69"/>
    </location>
</feature>
<comment type="caution">
    <text evidence="2">The sequence shown here is derived from an EMBL/GenBank/DDBJ whole genome shotgun (WGS) entry which is preliminary data.</text>
</comment>
<protein>
    <submittedName>
        <fullName evidence="2">Uncharacterized protein</fullName>
    </submittedName>
</protein>
<dbReference type="Proteomes" id="UP001143372">
    <property type="component" value="Unassembled WGS sequence"/>
</dbReference>
<proteinExistence type="predicted"/>
<dbReference type="EMBL" id="BSFI01000007">
    <property type="protein sequence ID" value="GLK67661.1"/>
    <property type="molecule type" value="Genomic_DNA"/>
</dbReference>
<keyword evidence="3" id="KW-1185">Reference proteome</keyword>
<keyword evidence="1" id="KW-1133">Transmembrane helix</keyword>
<reference evidence="2" key="1">
    <citation type="journal article" date="2014" name="Int. J. Syst. Evol. Microbiol.">
        <title>Complete genome sequence of Corynebacterium casei LMG S-19264T (=DSM 44701T), isolated from a smear-ripened cheese.</title>
        <authorList>
            <consortium name="US DOE Joint Genome Institute (JGI-PGF)"/>
            <person name="Walter F."/>
            <person name="Albersmeier A."/>
            <person name="Kalinowski J."/>
            <person name="Ruckert C."/>
        </authorList>
    </citation>
    <scope>NUCLEOTIDE SEQUENCE</scope>
    <source>
        <strain evidence="2">VKM B-2347</strain>
    </source>
</reference>
<keyword evidence="1" id="KW-0472">Membrane</keyword>
<sequence>MTEAAPSDDPALKKLATLAVLAVALGFAVQVAVLAAKLAAGGPFPGIAFAADVAGGVAWSGIVCLGAGIGTALYPLRASLAGLVAALFAPVAVAVSKAANQVVASAIRAVDQPAAASLIGLAAVKAVEYGLLGFLLATLAARGAKLPAFLGTGAAVGLTFGAAALALRWGGAPAAELAATAVNEMVFPVGCAAVVYAGTVVGGAK</sequence>
<name>A0A9W6MV98_9HYPH</name>
<organism evidence="2 3">
    <name type="scientific">Hansschlegelia plantiphila</name>
    <dbReference type="NCBI Taxonomy" id="374655"/>
    <lineage>
        <taxon>Bacteria</taxon>
        <taxon>Pseudomonadati</taxon>
        <taxon>Pseudomonadota</taxon>
        <taxon>Alphaproteobacteria</taxon>
        <taxon>Hyphomicrobiales</taxon>
        <taxon>Methylopilaceae</taxon>
        <taxon>Hansschlegelia</taxon>
    </lineage>
</organism>